<keyword evidence="2" id="KW-0964">Secreted</keyword>
<evidence type="ECO:0000256" key="4">
    <source>
        <dbReference type="ARBA" id="ARBA00022900"/>
    </source>
</evidence>
<keyword evidence="3" id="KW-0646">Protease inhibitor</keyword>
<dbReference type="Proteomes" id="UP000466442">
    <property type="component" value="Unassembled WGS sequence"/>
</dbReference>
<keyword evidence="7" id="KW-1185">Reference proteome</keyword>
<dbReference type="InterPro" id="IPR036201">
    <property type="entry name" value="Pacifastin_dom_sf"/>
</dbReference>
<sequence length="150" mass="16922">MAFLGTKNVNDPSSRMSLQFGYLEKFSFWRLPDRSWTSVFLCCLSPGPKDDGLLRVSDWTVVDSEMQSSTLFIIAFVQIVVSSIPRNGPCIPGELVWVDCNLCTCNQRGMPNFVCATMWCQVQPKGGDHRMTTETYYDDEAENVENNEAS</sequence>
<evidence type="ECO:0000256" key="2">
    <source>
        <dbReference type="ARBA" id="ARBA00022525"/>
    </source>
</evidence>
<dbReference type="OrthoDB" id="6626607at2759"/>
<name>A0A6A4JKC8_APOLU</name>
<keyword evidence="4" id="KW-0722">Serine protease inhibitor</keyword>
<accession>A0A6A4JKC8</accession>
<protein>
    <submittedName>
        <fullName evidence="6">Uncharacterized protein</fullName>
    </submittedName>
</protein>
<organism evidence="6 7">
    <name type="scientific">Apolygus lucorum</name>
    <name type="common">Small green plant bug</name>
    <name type="synonym">Lygocoris lucorum</name>
    <dbReference type="NCBI Taxonomy" id="248454"/>
    <lineage>
        <taxon>Eukaryota</taxon>
        <taxon>Metazoa</taxon>
        <taxon>Ecdysozoa</taxon>
        <taxon>Arthropoda</taxon>
        <taxon>Hexapoda</taxon>
        <taxon>Insecta</taxon>
        <taxon>Pterygota</taxon>
        <taxon>Neoptera</taxon>
        <taxon>Paraneoptera</taxon>
        <taxon>Hemiptera</taxon>
        <taxon>Heteroptera</taxon>
        <taxon>Panheteroptera</taxon>
        <taxon>Cimicomorpha</taxon>
        <taxon>Miridae</taxon>
        <taxon>Mirini</taxon>
        <taxon>Apolygus</taxon>
    </lineage>
</organism>
<evidence type="ECO:0000256" key="3">
    <source>
        <dbReference type="ARBA" id="ARBA00022690"/>
    </source>
</evidence>
<evidence type="ECO:0000313" key="7">
    <source>
        <dbReference type="Proteomes" id="UP000466442"/>
    </source>
</evidence>
<comment type="caution">
    <text evidence="6">The sequence shown here is derived from an EMBL/GenBank/DDBJ whole genome shotgun (WGS) entry which is preliminary data.</text>
</comment>
<gene>
    <name evidence="6" type="ORF">GE061_015289</name>
</gene>
<dbReference type="AlphaFoldDB" id="A0A6A4JKC8"/>
<comment type="subcellular location">
    <subcellularLocation>
        <location evidence="1">Secreted</location>
    </subcellularLocation>
</comment>
<comment type="similarity">
    <text evidence="5">Belongs to the protease inhibitor I19 family.</text>
</comment>
<dbReference type="GO" id="GO:0004867">
    <property type="term" value="F:serine-type endopeptidase inhibitor activity"/>
    <property type="evidence" value="ECO:0007669"/>
    <property type="project" value="UniProtKB-KW"/>
</dbReference>
<evidence type="ECO:0000256" key="5">
    <source>
        <dbReference type="ARBA" id="ARBA00029459"/>
    </source>
</evidence>
<dbReference type="EMBL" id="WIXP02000006">
    <property type="protein sequence ID" value="KAF6209541.1"/>
    <property type="molecule type" value="Genomic_DNA"/>
</dbReference>
<dbReference type="GO" id="GO:0005576">
    <property type="term" value="C:extracellular region"/>
    <property type="evidence" value="ECO:0007669"/>
    <property type="project" value="UniProtKB-SubCell"/>
</dbReference>
<evidence type="ECO:0000256" key="1">
    <source>
        <dbReference type="ARBA" id="ARBA00004613"/>
    </source>
</evidence>
<reference evidence="6" key="1">
    <citation type="journal article" date="2021" name="Mol. Ecol. Resour.">
        <title>Apolygus lucorum genome provides insights into omnivorousness and mesophyll feeding.</title>
        <authorList>
            <person name="Liu Y."/>
            <person name="Liu H."/>
            <person name="Wang H."/>
            <person name="Huang T."/>
            <person name="Liu B."/>
            <person name="Yang B."/>
            <person name="Yin L."/>
            <person name="Li B."/>
            <person name="Zhang Y."/>
            <person name="Zhang S."/>
            <person name="Jiang F."/>
            <person name="Zhang X."/>
            <person name="Ren Y."/>
            <person name="Wang B."/>
            <person name="Wang S."/>
            <person name="Lu Y."/>
            <person name="Wu K."/>
            <person name="Fan W."/>
            <person name="Wang G."/>
        </authorList>
    </citation>
    <scope>NUCLEOTIDE SEQUENCE</scope>
    <source>
        <strain evidence="6">12Hb</strain>
    </source>
</reference>
<dbReference type="SUPFAM" id="SSF57283">
    <property type="entry name" value="PMP inhibitors"/>
    <property type="match status" value="1"/>
</dbReference>
<evidence type="ECO:0000313" key="6">
    <source>
        <dbReference type="EMBL" id="KAF6209541.1"/>
    </source>
</evidence>
<proteinExistence type="inferred from homology"/>